<dbReference type="Proteomes" id="UP000037510">
    <property type="component" value="Unassembled WGS sequence"/>
</dbReference>
<evidence type="ECO:0000256" key="6">
    <source>
        <dbReference type="ARBA" id="ARBA00022840"/>
    </source>
</evidence>
<keyword evidence="10" id="KW-1185">Reference proteome</keyword>
<reference evidence="9 10" key="1">
    <citation type="journal article" date="2015" name="Genome Biol. Evol.">
        <title>The genome of winter moth (Operophtera brumata) provides a genomic perspective on sexual dimorphism and phenology.</title>
        <authorList>
            <person name="Derks M.F."/>
            <person name="Smit S."/>
            <person name="Salis L."/>
            <person name="Schijlen E."/>
            <person name="Bossers A."/>
            <person name="Mateman C."/>
            <person name="Pijl A.S."/>
            <person name="de Ridder D."/>
            <person name="Groenen M.A."/>
            <person name="Visser M.E."/>
            <person name="Megens H.J."/>
        </authorList>
    </citation>
    <scope>NUCLEOTIDE SEQUENCE [LARGE SCALE GENOMIC DNA]</scope>
    <source>
        <strain evidence="9">WM2013NL</strain>
        <tissue evidence="9">Head and thorax</tissue>
    </source>
</reference>
<dbReference type="GO" id="GO:0005524">
    <property type="term" value="F:ATP binding"/>
    <property type="evidence" value="ECO:0007669"/>
    <property type="project" value="UniProtKB-KW"/>
</dbReference>
<dbReference type="Pfam" id="PF00069">
    <property type="entry name" value="Pkinase"/>
    <property type="match status" value="1"/>
</dbReference>
<dbReference type="PANTHER" id="PTHR44167">
    <property type="entry name" value="OVARIAN-SPECIFIC SERINE/THREONINE-PROTEIN KINASE LOK-RELATED"/>
    <property type="match status" value="1"/>
</dbReference>
<proteinExistence type="predicted"/>
<keyword evidence="3" id="KW-0808">Transferase</keyword>
<evidence type="ECO:0000313" key="10">
    <source>
        <dbReference type="Proteomes" id="UP000037510"/>
    </source>
</evidence>
<keyword evidence="6" id="KW-0067">ATP-binding</keyword>
<evidence type="ECO:0000256" key="1">
    <source>
        <dbReference type="ARBA" id="ARBA00012513"/>
    </source>
</evidence>
<dbReference type="GO" id="GO:0044773">
    <property type="term" value="P:mitotic DNA damage checkpoint signaling"/>
    <property type="evidence" value="ECO:0007669"/>
    <property type="project" value="TreeGrafter"/>
</dbReference>
<dbReference type="InterPro" id="IPR008271">
    <property type="entry name" value="Ser/Thr_kinase_AS"/>
</dbReference>
<dbReference type="SUPFAM" id="SSF56112">
    <property type="entry name" value="Protein kinase-like (PK-like)"/>
    <property type="match status" value="1"/>
</dbReference>
<keyword evidence="4" id="KW-0547">Nucleotide-binding</keyword>
<evidence type="ECO:0000256" key="4">
    <source>
        <dbReference type="ARBA" id="ARBA00022741"/>
    </source>
</evidence>
<dbReference type="PROSITE" id="PS50011">
    <property type="entry name" value="PROTEIN_KINASE_DOM"/>
    <property type="match status" value="1"/>
</dbReference>
<dbReference type="EMBL" id="JTDY01011734">
    <property type="protein sequence ID" value="KOB53711.1"/>
    <property type="molecule type" value="Genomic_DNA"/>
</dbReference>
<dbReference type="Gene3D" id="1.10.510.10">
    <property type="entry name" value="Transferase(Phosphotransferase) domain 1"/>
    <property type="match status" value="1"/>
</dbReference>
<evidence type="ECO:0000313" key="9">
    <source>
        <dbReference type="EMBL" id="KOB53711.1"/>
    </source>
</evidence>
<keyword evidence="5" id="KW-0418">Kinase</keyword>
<feature type="non-terminal residue" evidence="9">
    <location>
        <position position="75"/>
    </location>
</feature>
<keyword evidence="2" id="KW-0723">Serine/threonine-protein kinase</keyword>
<accession>A0A0L7K3K9</accession>
<dbReference type="InterPro" id="IPR011009">
    <property type="entry name" value="Kinase-like_dom_sf"/>
</dbReference>
<feature type="region of interest" description="Disordered" evidence="7">
    <location>
        <begin position="55"/>
        <end position="75"/>
    </location>
</feature>
<dbReference type="GO" id="GO:0004674">
    <property type="term" value="F:protein serine/threonine kinase activity"/>
    <property type="evidence" value="ECO:0007669"/>
    <property type="project" value="UniProtKB-KW"/>
</dbReference>
<evidence type="ECO:0000256" key="2">
    <source>
        <dbReference type="ARBA" id="ARBA00022527"/>
    </source>
</evidence>
<dbReference type="PROSITE" id="PS00108">
    <property type="entry name" value="PROTEIN_KINASE_ST"/>
    <property type="match status" value="1"/>
</dbReference>
<name>A0A0L7K3K9_OPEBR</name>
<evidence type="ECO:0000256" key="3">
    <source>
        <dbReference type="ARBA" id="ARBA00022679"/>
    </source>
</evidence>
<organism evidence="9 10">
    <name type="scientific">Operophtera brumata</name>
    <name type="common">Winter moth</name>
    <name type="synonym">Phalaena brumata</name>
    <dbReference type="NCBI Taxonomy" id="104452"/>
    <lineage>
        <taxon>Eukaryota</taxon>
        <taxon>Metazoa</taxon>
        <taxon>Ecdysozoa</taxon>
        <taxon>Arthropoda</taxon>
        <taxon>Hexapoda</taxon>
        <taxon>Insecta</taxon>
        <taxon>Pterygota</taxon>
        <taxon>Neoptera</taxon>
        <taxon>Endopterygota</taxon>
        <taxon>Lepidoptera</taxon>
        <taxon>Glossata</taxon>
        <taxon>Ditrysia</taxon>
        <taxon>Geometroidea</taxon>
        <taxon>Geometridae</taxon>
        <taxon>Larentiinae</taxon>
        <taxon>Operophtera</taxon>
    </lineage>
</organism>
<dbReference type="STRING" id="104452.A0A0L7K3K9"/>
<feature type="domain" description="Protein kinase" evidence="8">
    <location>
        <begin position="1"/>
        <end position="75"/>
    </location>
</feature>
<protein>
    <recommendedName>
        <fullName evidence="1">non-specific serine/threonine protein kinase</fullName>
        <ecNumber evidence="1">2.7.11.1</ecNumber>
    </recommendedName>
</protein>
<gene>
    <name evidence="9" type="ORF">OBRU01_25945</name>
</gene>
<dbReference type="InterPro" id="IPR000719">
    <property type="entry name" value="Prot_kinase_dom"/>
</dbReference>
<dbReference type="EC" id="2.7.11.1" evidence="1"/>
<evidence type="ECO:0000256" key="5">
    <source>
        <dbReference type="ARBA" id="ARBA00022777"/>
    </source>
</evidence>
<dbReference type="GO" id="GO:0005634">
    <property type="term" value="C:nucleus"/>
    <property type="evidence" value="ECO:0007669"/>
    <property type="project" value="TreeGrafter"/>
</dbReference>
<dbReference type="AlphaFoldDB" id="A0A0L7K3K9"/>
<evidence type="ECO:0000259" key="8">
    <source>
        <dbReference type="PROSITE" id="PS50011"/>
    </source>
</evidence>
<sequence>MDAAEVRRYMRALLTALRHVHSFGVIHRDVKPSNFLYDRENRRYLLVDFGLAQRLEASPPPPAHSGNSRKTPREE</sequence>
<comment type="caution">
    <text evidence="9">The sequence shown here is derived from an EMBL/GenBank/DDBJ whole genome shotgun (WGS) entry which is preliminary data.</text>
</comment>
<evidence type="ECO:0000256" key="7">
    <source>
        <dbReference type="SAM" id="MobiDB-lite"/>
    </source>
</evidence>
<dbReference type="PANTHER" id="PTHR44167:SF23">
    <property type="entry name" value="CDC7 KINASE, ISOFORM A-RELATED"/>
    <property type="match status" value="1"/>
</dbReference>